<keyword evidence="1" id="KW-0732">Signal</keyword>
<dbReference type="Gene3D" id="2.60.40.380">
    <property type="entry name" value="Purple acid phosphatase-like, N-terminal"/>
    <property type="match status" value="1"/>
</dbReference>
<dbReference type="PANTHER" id="PTHR43606:SF2">
    <property type="entry name" value="ALKALINE PHOSPHATASE FAMILY PROTEIN (AFU_ORTHOLOGUE AFUA_5G03860)"/>
    <property type="match status" value="1"/>
</dbReference>
<feature type="domain" description="PhoD-like phosphatase metallophosphatase" evidence="2">
    <location>
        <begin position="155"/>
        <end position="489"/>
    </location>
</feature>
<dbReference type="InterPro" id="IPR029052">
    <property type="entry name" value="Metallo-depent_PP-like"/>
</dbReference>
<feature type="chain" id="PRO_5046743995" evidence="1">
    <location>
        <begin position="21"/>
        <end position="545"/>
    </location>
</feature>
<dbReference type="SUPFAM" id="SSF56300">
    <property type="entry name" value="Metallo-dependent phosphatases"/>
    <property type="match status" value="1"/>
</dbReference>
<dbReference type="InterPro" id="IPR038607">
    <property type="entry name" value="PhoD-like_sf"/>
</dbReference>
<evidence type="ECO:0000313" key="4">
    <source>
        <dbReference type="EMBL" id="MBM2619875.1"/>
    </source>
</evidence>
<dbReference type="InterPro" id="IPR032093">
    <property type="entry name" value="PhoD_N"/>
</dbReference>
<evidence type="ECO:0000256" key="1">
    <source>
        <dbReference type="SAM" id="SignalP"/>
    </source>
</evidence>
<organism evidence="4 5">
    <name type="scientific">Paractinoplanes ovalisporus</name>
    <dbReference type="NCBI Taxonomy" id="2810368"/>
    <lineage>
        <taxon>Bacteria</taxon>
        <taxon>Bacillati</taxon>
        <taxon>Actinomycetota</taxon>
        <taxon>Actinomycetes</taxon>
        <taxon>Micromonosporales</taxon>
        <taxon>Micromonosporaceae</taxon>
        <taxon>Paractinoplanes</taxon>
    </lineage>
</organism>
<feature type="signal peptide" evidence="1">
    <location>
        <begin position="1"/>
        <end position="20"/>
    </location>
</feature>
<dbReference type="RefSeq" id="WP_203379856.1">
    <property type="nucleotide sequence ID" value="NZ_JAENHP010000012.1"/>
</dbReference>
<sequence length="545" mass="60374">MALSRRTLLLSSAAAGVAGAATTWPLAATAAPYRGPLRADPFTLGIASGDPESDGFVLWTRLAPAPLAEDGLGGMPARVVPVEWEVAADERFRRIVRRGVTAARPESAHTVHVEVGHLLPGREYFYRFRAEGYLSPVGRTRTAPSSWAAGGTLAMAFASCSQYEHGYFTAYRHLAADEPDIVLHLGDYQYEYQAGVYTVPGGNPRDHAGPETVTLANYRQRHAQYKTDPDLQAAHAVAPWAVVFDDHEIENNWADEVPEQPDPTFLARRAAAFQAYYENMPLRRSSIPRGIDMQLYRRLHWGRLATFHMLDTRQFRDDQACGDGYKDCADAYDPARSITGERQEKWLLDGFRRSTARWDVLGQQVFFGQRDNNSGPQVVTSMDSWDGYAASRDRITRGWVDAGVRNPVVLTGDVHAHWADELKLDYADPTSRTVGTELVCSSITSTGNGADVPTGQHPWAAWNPHLRFYNNQRGYVRTRITPDSLTADFRVVPYVTTPGAPVHTRATFVVEDRRPGLHQTADNPTPSLMAAVDPADTVAQETLRP</sequence>
<dbReference type="CDD" id="cd07389">
    <property type="entry name" value="MPP_PhoD"/>
    <property type="match status" value="1"/>
</dbReference>
<comment type="caution">
    <text evidence="4">The sequence shown here is derived from an EMBL/GenBank/DDBJ whole genome shotgun (WGS) entry which is preliminary data.</text>
</comment>
<evidence type="ECO:0000259" key="2">
    <source>
        <dbReference type="Pfam" id="PF09423"/>
    </source>
</evidence>
<evidence type="ECO:0000259" key="3">
    <source>
        <dbReference type="Pfam" id="PF16655"/>
    </source>
</evidence>
<dbReference type="Gene3D" id="3.60.21.70">
    <property type="entry name" value="PhoD-like phosphatase"/>
    <property type="match status" value="1"/>
</dbReference>
<protein>
    <submittedName>
        <fullName evidence="4">Alkaline phosphatase D family protein</fullName>
    </submittedName>
</protein>
<feature type="domain" description="Phospholipase D N-terminal" evidence="3">
    <location>
        <begin position="44"/>
        <end position="142"/>
    </location>
</feature>
<name>A0ABS2AJ57_9ACTN</name>
<gene>
    <name evidence="4" type="ORF">JIG36_30625</name>
</gene>
<evidence type="ECO:0000313" key="5">
    <source>
        <dbReference type="Proteomes" id="UP000632138"/>
    </source>
</evidence>
<accession>A0ABS2AJ57</accession>
<dbReference type="Pfam" id="PF09423">
    <property type="entry name" value="PhoD"/>
    <property type="match status" value="1"/>
</dbReference>
<proteinExistence type="predicted"/>
<dbReference type="PROSITE" id="PS51318">
    <property type="entry name" value="TAT"/>
    <property type="match status" value="1"/>
</dbReference>
<keyword evidence="5" id="KW-1185">Reference proteome</keyword>
<dbReference type="InterPro" id="IPR006311">
    <property type="entry name" value="TAT_signal"/>
</dbReference>
<dbReference type="InterPro" id="IPR052900">
    <property type="entry name" value="Phospholipid_Metab_Enz"/>
</dbReference>
<dbReference type="PANTHER" id="PTHR43606">
    <property type="entry name" value="PHOSPHATASE, PUTATIVE (AFU_ORTHOLOGUE AFUA_6G08710)-RELATED"/>
    <property type="match status" value="1"/>
</dbReference>
<dbReference type="Proteomes" id="UP000632138">
    <property type="component" value="Unassembled WGS sequence"/>
</dbReference>
<dbReference type="InterPro" id="IPR018946">
    <property type="entry name" value="PhoD-like_MPP"/>
</dbReference>
<dbReference type="Pfam" id="PF16655">
    <property type="entry name" value="PhoD_N"/>
    <property type="match status" value="1"/>
</dbReference>
<reference evidence="4 5" key="1">
    <citation type="submission" date="2021-01" db="EMBL/GenBank/DDBJ databases">
        <title>Actinoplanes sp. nov. LDG1-06 isolated from lichen.</title>
        <authorList>
            <person name="Saeng-In P."/>
            <person name="Phongsopitanun W."/>
            <person name="Kanchanasin P."/>
            <person name="Yuki M."/>
            <person name="Kudo T."/>
            <person name="Ohkuma M."/>
            <person name="Tanasupawat S."/>
        </authorList>
    </citation>
    <scope>NUCLEOTIDE SEQUENCE [LARGE SCALE GENOMIC DNA]</scope>
    <source>
        <strain evidence="4 5">LDG1-06</strain>
    </source>
</reference>
<dbReference type="EMBL" id="JAENHP010000012">
    <property type="protein sequence ID" value="MBM2619875.1"/>
    <property type="molecule type" value="Genomic_DNA"/>
</dbReference>